<comment type="caution">
    <text evidence="1">The sequence shown here is derived from an EMBL/GenBank/DDBJ whole genome shotgun (WGS) entry which is preliminary data.</text>
</comment>
<dbReference type="AlphaFoldDB" id="A0AAN6NXQ4"/>
<gene>
    <name evidence="1" type="ORF">QBC32DRAFT_391511</name>
</gene>
<keyword evidence="2" id="KW-1185">Reference proteome</keyword>
<sequence length="610" mass="70690">MDRLHHDIWRILIRHQVRKEPDLSDCSKWPPFELNDTSLYDTTDQFDHQRIDWDYETLLGLSQSSRLLNDVVAEVLYNNIVLGDGPGDVNREHFLLLLRTLAKRPEFCHRIRHITIVPGLGGCSREDPGKAAIRLMGKGARKNDLEQAVTFLRVSDIRKLDMQAQTILNTAGLELAQGKCPSNCAIKKSTPWLERALAALVCFCPDIRSLRFREPVPAAGWTKRCVPFDIDGFERIIRKVREHATTQGNMFQYLEAVSILSSRQKIASKEAFSVYSSPRLTGFQALGFLSMKDWHRLSVFDCSSTLVHLDIGHLYPQRFHARWTNLDRPSTARARAASDLRKMLSSFTNLKFLRVSHALLTSHMGVEIKNFGDLMTEMLPPCLEHFEVAVFNHGINTWVEDPNIDISVMCFFKGLGLFNWDLQEEEYRGEFRASYPQLRKFGIMVHQKGNNYDGAEFWRDRRSINYKRLWEWLVYGENFLRRRHDYYQYIDYTGLPEDFQDEEELSDDGLPADKDLEVNGDDEDFFAGHGDEQEFPAADAVEDEYRQRGTLEALHGHMEELGVSFHVSTFQPQQVFGSEDYVFFPYESQVLQLIPMTENHPVNKIYNDEW</sequence>
<dbReference type="EMBL" id="MU859138">
    <property type="protein sequence ID" value="KAK3951822.1"/>
    <property type="molecule type" value="Genomic_DNA"/>
</dbReference>
<organism evidence="1 2">
    <name type="scientific">Pseudoneurospora amorphoporcata</name>
    <dbReference type="NCBI Taxonomy" id="241081"/>
    <lineage>
        <taxon>Eukaryota</taxon>
        <taxon>Fungi</taxon>
        <taxon>Dikarya</taxon>
        <taxon>Ascomycota</taxon>
        <taxon>Pezizomycotina</taxon>
        <taxon>Sordariomycetes</taxon>
        <taxon>Sordariomycetidae</taxon>
        <taxon>Sordariales</taxon>
        <taxon>Sordariaceae</taxon>
        <taxon>Pseudoneurospora</taxon>
    </lineage>
</organism>
<accession>A0AAN6NXQ4</accession>
<protein>
    <submittedName>
        <fullName evidence="1">Uncharacterized protein</fullName>
    </submittedName>
</protein>
<dbReference type="Proteomes" id="UP001303222">
    <property type="component" value="Unassembled WGS sequence"/>
</dbReference>
<name>A0AAN6NXQ4_9PEZI</name>
<reference evidence="1" key="2">
    <citation type="submission" date="2023-06" db="EMBL/GenBank/DDBJ databases">
        <authorList>
            <consortium name="Lawrence Berkeley National Laboratory"/>
            <person name="Mondo S.J."/>
            <person name="Hensen N."/>
            <person name="Bonometti L."/>
            <person name="Westerberg I."/>
            <person name="Brannstrom I.O."/>
            <person name="Guillou S."/>
            <person name="Cros-Aarteil S."/>
            <person name="Calhoun S."/>
            <person name="Haridas S."/>
            <person name="Kuo A."/>
            <person name="Pangilinan J."/>
            <person name="Riley R."/>
            <person name="Labutti K."/>
            <person name="Andreopoulos B."/>
            <person name="Lipzen A."/>
            <person name="Chen C."/>
            <person name="Yanf M."/>
            <person name="Daum C."/>
            <person name="Ng V."/>
            <person name="Clum A."/>
            <person name="Steindorff A."/>
            <person name="Ohm R."/>
            <person name="Martin F."/>
            <person name="Silar P."/>
            <person name="Natvig D."/>
            <person name="Lalanne C."/>
            <person name="Gautier V."/>
            <person name="Ament-Velasquez S.L."/>
            <person name="Kruys A."/>
            <person name="Hutchinson M.I."/>
            <person name="Powell A.J."/>
            <person name="Barry K."/>
            <person name="Miller A.N."/>
            <person name="Grigoriev I.V."/>
            <person name="Debuchy R."/>
            <person name="Gladieux P."/>
            <person name="Thoren M.H."/>
            <person name="Johannesson H."/>
        </authorList>
    </citation>
    <scope>NUCLEOTIDE SEQUENCE</scope>
    <source>
        <strain evidence="1">CBS 626.80</strain>
    </source>
</reference>
<proteinExistence type="predicted"/>
<evidence type="ECO:0000313" key="2">
    <source>
        <dbReference type="Proteomes" id="UP001303222"/>
    </source>
</evidence>
<reference evidence="1" key="1">
    <citation type="journal article" date="2023" name="Mol. Phylogenet. Evol.">
        <title>Genome-scale phylogeny and comparative genomics of the fungal order Sordariales.</title>
        <authorList>
            <person name="Hensen N."/>
            <person name="Bonometti L."/>
            <person name="Westerberg I."/>
            <person name="Brannstrom I.O."/>
            <person name="Guillou S."/>
            <person name="Cros-Aarteil S."/>
            <person name="Calhoun S."/>
            <person name="Haridas S."/>
            <person name="Kuo A."/>
            <person name="Mondo S."/>
            <person name="Pangilinan J."/>
            <person name="Riley R."/>
            <person name="LaButti K."/>
            <person name="Andreopoulos B."/>
            <person name="Lipzen A."/>
            <person name="Chen C."/>
            <person name="Yan M."/>
            <person name="Daum C."/>
            <person name="Ng V."/>
            <person name="Clum A."/>
            <person name="Steindorff A."/>
            <person name="Ohm R.A."/>
            <person name="Martin F."/>
            <person name="Silar P."/>
            <person name="Natvig D.O."/>
            <person name="Lalanne C."/>
            <person name="Gautier V."/>
            <person name="Ament-Velasquez S.L."/>
            <person name="Kruys A."/>
            <person name="Hutchinson M.I."/>
            <person name="Powell A.J."/>
            <person name="Barry K."/>
            <person name="Miller A.N."/>
            <person name="Grigoriev I.V."/>
            <person name="Debuchy R."/>
            <person name="Gladieux P."/>
            <person name="Hiltunen Thoren M."/>
            <person name="Johannesson H."/>
        </authorList>
    </citation>
    <scope>NUCLEOTIDE SEQUENCE</scope>
    <source>
        <strain evidence="1">CBS 626.80</strain>
    </source>
</reference>
<evidence type="ECO:0000313" key="1">
    <source>
        <dbReference type="EMBL" id="KAK3951822.1"/>
    </source>
</evidence>